<sequence length="613" mass="68652">MAPSAGYTSIPAFLCLIFVWATTASGTPKDIFTEELFIKPLSRGYVYSHFQFTTKWNASIHDSNTFRHYRLFPKALGEVLAKYGVQELHLSQTQGLWRHKFWGYPVHDAPPGAELWVWFKPTVKDIDRAWTELVNAVSGLFCSSLNFLDSKNTVVPQWSYRPQGTAAPGYSTFSYHVRYGALPREIVCTENLTPWKKLLPCDSKAGLSTLFNAFHFHDASYHSLGLHIRPVCADVDCTEEAIELSQSLSVVTDVISTSHTGTPNWSLRSLFGNHLASTCPVAAKSTIFVELTKNEDSHMYRLTPDPSSTEKVTRGPDQHTYAVYDVQSLMKSGRVLNIAATFRDPPVLLSVEPPPIHVHRYITGYGLDKGGISCLIYNNMVVNQSIIYLDVLPWFTRVFFNSLTVTNNGTRLPFKVHYVPGKDRSRPHQLELSFNLWPHSVTQVSFTFTRAFLKWTEYPPDANHGFYIDSATITAILATSRGYTATPQHSSCLESIMTDNSSRFPVRLHTESLLVSLPTPDFSMPYNVICLACTVVAIAFGSVHNLTTRRFEKLDPSAKKGILTKVKGFLSKLRSKKASPEKQTNNASHPEDTDTSDNQNELKNENSSAKSSS</sequence>
<keyword evidence="5" id="KW-1185">Reference proteome</keyword>
<keyword evidence="2" id="KW-1133">Transmembrane helix</keyword>
<protein>
    <recommendedName>
        <fullName evidence="6">GPI transamidase component PIG-T</fullName>
    </recommendedName>
</protein>
<dbReference type="Proteomes" id="UP000678393">
    <property type="component" value="Unassembled WGS sequence"/>
</dbReference>
<dbReference type="PANTHER" id="PTHR12959">
    <property type="entry name" value="GPI TRANSAMIDASE COMPONENT PIG-T-RELATED"/>
    <property type="match status" value="1"/>
</dbReference>
<evidence type="ECO:0000313" key="5">
    <source>
        <dbReference type="Proteomes" id="UP000678393"/>
    </source>
</evidence>
<dbReference type="InterPro" id="IPR007245">
    <property type="entry name" value="PIG-T"/>
</dbReference>
<dbReference type="Pfam" id="PF04113">
    <property type="entry name" value="Gpi16"/>
    <property type="match status" value="2"/>
</dbReference>
<dbReference type="PANTHER" id="PTHR12959:SF11">
    <property type="entry name" value="GPI TRANSAMIDASE COMPONENT PIG-T"/>
    <property type="match status" value="1"/>
</dbReference>
<dbReference type="GO" id="GO:0042765">
    <property type="term" value="C:GPI-anchor transamidase complex"/>
    <property type="evidence" value="ECO:0007669"/>
    <property type="project" value="InterPro"/>
</dbReference>
<evidence type="ECO:0000256" key="3">
    <source>
        <dbReference type="SAM" id="SignalP"/>
    </source>
</evidence>
<proteinExistence type="predicted"/>
<comment type="caution">
    <text evidence="4">The sequence shown here is derived from an EMBL/GenBank/DDBJ whole genome shotgun (WGS) entry which is preliminary data.</text>
</comment>
<organism evidence="4 5">
    <name type="scientific">Candidula unifasciata</name>
    <dbReference type="NCBI Taxonomy" id="100452"/>
    <lineage>
        <taxon>Eukaryota</taxon>
        <taxon>Metazoa</taxon>
        <taxon>Spiralia</taxon>
        <taxon>Lophotrochozoa</taxon>
        <taxon>Mollusca</taxon>
        <taxon>Gastropoda</taxon>
        <taxon>Heterobranchia</taxon>
        <taxon>Euthyneura</taxon>
        <taxon>Panpulmonata</taxon>
        <taxon>Eupulmonata</taxon>
        <taxon>Stylommatophora</taxon>
        <taxon>Helicina</taxon>
        <taxon>Helicoidea</taxon>
        <taxon>Geomitridae</taxon>
        <taxon>Candidula</taxon>
    </lineage>
</organism>
<reference evidence="4" key="1">
    <citation type="submission" date="2021-04" db="EMBL/GenBank/DDBJ databases">
        <authorList>
            <consortium name="Molecular Ecology Group"/>
        </authorList>
    </citation>
    <scope>NUCLEOTIDE SEQUENCE</scope>
</reference>
<dbReference type="GO" id="GO:0016255">
    <property type="term" value="P:attachment of GPI anchor to protein"/>
    <property type="evidence" value="ECO:0007669"/>
    <property type="project" value="InterPro"/>
</dbReference>
<feature type="signal peptide" evidence="3">
    <location>
        <begin position="1"/>
        <end position="26"/>
    </location>
</feature>
<keyword evidence="3" id="KW-0732">Signal</keyword>
<dbReference type="EMBL" id="CAJHNH020007223">
    <property type="protein sequence ID" value="CAG5134463.1"/>
    <property type="molecule type" value="Genomic_DNA"/>
</dbReference>
<evidence type="ECO:0000256" key="1">
    <source>
        <dbReference type="SAM" id="MobiDB-lite"/>
    </source>
</evidence>
<accession>A0A8S3ZXR7</accession>
<dbReference type="OrthoDB" id="331263at2759"/>
<dbReference type="AlphaFoldDB" id="A0A8S3ZXR7"/>
<evidence type="ECO:0000313" key="4">
    <source>
        <dbReference type="EMBL" id="CAG5134463.1"/>
    </source>
</evidence>
<keyword evidence="2" id="KW-0812">Transmembrane</keyword>
<feature type="transmembrane region" description="Helical" evidence="2">
    <location>
        <begin position="524"/>
        <end position="543"/>
    </location>
</feature>
<evidence type="ECO:0008006" key="6">
    <source>
        <dbReference type="Google" id="ProtNLM"/>
    </source>
</evidence>
<feature type="region of interest" description="Disordered" evidence="1">
    <location>
        <begin position="573"/>
        <end position="613"/>
    </location>
</feature>
<gene>
    <name evidence="4" type="ORF">CUNI_LOCUS20021</name>
</gene>
<feature type="compositionally biased region" description="Polar residues" evidence="1">
    <location>
        <begin position="596"/>
        <end position="613"/>
    </location>
</feature>
<name>A0A8S3ZXR7_9EUPU</name>
<keyword evidence="2" id="KW-0472">Membrane</keyword>
<feature type="chain" id="PRO_5035718783" description="GPI transamidase component PIG-T" evidence="3">
    <location>
        <begin position="27"/>
        <end position="613"/>
    </location>
</feature>
<evidence type="ECO:0000256" key="2">
    <source>
        <dbReference type="SAM" id="Phobius"/>
    </source>
</evidence>